<dbReference type="SUPFAM" id="SSF52540">
    <property type="entry name" value="P-loop containing nucleoside triphosphate hydrolases"/>
    <property type="match status" value="1"/>
</dbReference>
<reference evidence="2" key="1">
    <citation type="submission" date="2007-06" db="EMBL/GenBank/DDBJ databases">
        <authorList>
            <person name="Pilotti M."/>
            <person name="Brunetti A."/>
            <person name="Lumia V."/>
            <person name="Tizzani L."/>
            <person name="Gervasi F."/>
        </authorList>
    </citation>
    <scope>NUCLEOTIDE SEQUENCE</scope>
    <source>
        <strain evidence="2">F5R11.160</strain>
    </source>
</reference>
<name>A8BNF2_PLAAC</name>
<feature type="non-terminal residue" evidence="2">
    <location>
        <position position="165"/>
    </location>
</feature>
<sequence>TLAQKIYDNNDVKQNFVHMLMVVVSQSFELREIVKYMLRKFGVKEDSLLEDQLDLLRQLNNKLTKKYLVILDDVWNNDEQGLDWWQSLNSCFPKRHDGSCVIVTTRNEEVARSMGASKDRIHRPLLLSKEDSWPLFTKIAFTKEGGQCPSQELEIIGNEIVTQCG</sequence>
<dbReference type="InterPro" id="IPR002182">
    <property type="entry name" value="NB-ARC"/>
</dbReference>
<dbReference type="InterPro" id="IPR027417">
    <property type="entry name" value="P-loop_NTPase"/>
</dbReference>
<dbReference type="PANTHER" id="PTHR36766">
    <property type="entry name" value="PLANT BROAD-SPECTRUM MILDEW RESISTANCE PROTEIN RPW8"/>
    <property type="match status" value="1"/>
</dbReference>
<organism evidence="2">
    <name type="scientific">Platanus acerifolia</name>
    <name type="common">London plane tree</name>
    <dbReference type="NCBI Taxonomy" id="140101"/>
    <lineage>
        <taxon>Eukaryota</taxon>
        <taxon>Viridiplantae</taxon>
        <taxon>Streptophyta</taxon>
        <taxon>Embryophyta</taxon>
        <taxon>Tracheophyta</taxon>
        <taxon>Spermatophyta</taxon>
        <taxon>Magnoliopsida</taxon>
        <taxon>Proteales</taxon>
        <taxon>Platanaceae</taxon>
        <taxon>Platanus</taxon>
    </lineage>
</organism>
<dbReference type="Gene3D" id="3.40.50.300">
    <property type="entry name" value="P-loop containing nucleotide triphosphate hydrolases"/>
    <property type="match status" value="1"/>
</dbReference>
<feature type="non-terminal residue" evidence="2">
    <location>
        <position position="1"/>
    </location>
</feature>
<dbReference type="GO" id="GO:0043531">
    <property type="term" value="F:ADP binding"/>
    <property type="evidence" value="ECO:0007669"/>
    <property type="project" value="InterPro"/>
</dbReference>
<dbReference type="AlphaFoldDB" id="A8BNF2"/>
<evidence type="ECO:0000313" key="2">
    <source>
        <dbReference type="EMBL" id="ABV30843.1"/>
    </source>
</evidence>
<dbReference type="Pfam" id="PF00931">
    <property type="entry name" value="NB-ARC"/>
    <property type="match status" value="1"/>
</dbReference>
<dbReference type="PANTHER" id="PTHR36766:SF30">
    <property type="entry name" value="TIR-NBS TYPE DISEASE RESISTANCE PROTEIN-RELATED"/>
    <property type="match status" value="1"/>
</dbReference>
<feature type="domain" description="NB-ARC" evidence="1">
    <location>
        <begin position="1"/>
        <end position="144"/>
    </location>
</feature>
<accession>A8BNF2</accession>
<dbReference type="EMBL" id="EF653074">
    <property type="protein sequence ID" value="ABV30843.1"/>
    <property type="molecule type" value="Genomic_DNA"/>
</dbReference>
<proteinExistence type="predicted"/>
<protein>
    <submittedName>
        <fullName evidence="2">NBS-containing resistance-like protein</fullName>
    </submittedName>
</protein>
<evidence type="ECO:0000259" key="1">
    <source>
        <dbReference type="Pfam" id="PF00931"/>
    </source>
</evidence>